<evidence type="ECO:0000313" key="2">
    <source>
        <dbReference type="EMBL" id="KAK7246621.1"/>
    </source>
</evidence>
<evidence type="ECO:0000313" key="3">
    <source>
        <dbReference type="Proteomes" id="UP001372338"/>
    </source>
</evidence>
<organism evidence="2 3">
    <name type="scientific">Crotalaria pallida</name>
    <name type="common">Smooth rattlebox</name>
    <name type="synonym">Crotalaria striata</name>
    <dbReference type="NCBI Taxonomy" id="3830"/>
    <lineage>
        <taxon>Eukaryota</taxon>
        <taxon>Viridiplantae</taxon>
        <taxon>Streptophyta</taxon>
        <taxon>Embryophyta</taxon>
        <taxon>Tracheophyta</taxon>
        <taxon>Spermatophyta</taxon>
        <taxon>Magnoliopsida</taxon>
        <taxon>eudicotyledons</taxon>
        <taxon>Gunneridae</taxon>
        <taxon>Pentapetalae</taxon>
        <taxon>rosids</taxon>
        <taxon>fabids</taxon>
        <taxon>Fabales</taxon>
        <taxon>Fabaceae</taxon>
        <taxon>Papilionoideae</taxon>
        <taxon>50 kb inversion clade</taxon>
        <taxon>genistoids sensu lato</taxon>
        <taxon>core genistoids</taxon>
        <taxon>Crotalarieae</taxon>
        <taxon>Crotalaria</taxon>
    </lineage>
</organism>
<name>A0AAN9E5T0_CROPI</name>
<accession>A0AAN9E5T0</accession>
<proteinExistence type="predicted"/>
<reference evidence="2 3" key="1">
    <citation type="submission" date="2024-01" db="EMBL/GenBank/DDBJ databases">
        <title>The genomes of 5 underutilized Papilionoideae crops provide insights into root nodulation and disease resistanc.</title>
        <authorList>
            <person name="Yuan L."/>
        </authorList>
    </citation>
    <scope>NUCLEOTIDE SEQUENCE [LARGE SCALE GENOMIC DNA]</scope>
    <source>
        <strain evidence="2">ZHUSHIDOU_FW_LH</strain>
        <tissue evidence="2">Leaf</tissue>
    </source>
</reference>
<feature type="transmembrane region" description="Helical" evidence="1">
    <location>
        <begin position="46"/>
        <end position="69"/>
    </location>
</feature>
<keyword evidence="1" id="KW-1133">Transmembrane helix</keyword>
<keyword evidence="1" id="KW-0812">Transmembrane</keyword>
<dbReference type="AlphaFoldDB" id="A0AAN9E5T0"/>
<feature type="transmembrane region" description="Helical" evidence="1">
    <location>
        <begin position="6"/>
        <end position="25"/>
    </location>
</feature>
<comment type="caution">
    <text evidence="2">The sequence shown here is derived from an EMBL/GenBank/DDBJ whole genome shotgun (WGS) entry which is preliminary data.</text>
</comment>
<dbReference type="Proteomes" id="UP001372338">
    <property type="component" value="Unassembled WGS sequence"/>
</dbReference>
<dbReference type="EMBL" id="JAYWIO010000008">
    <property type="protein sequence ID" value="KAK7246621.1"/>
    <property type="molecule type" value="Genomic_DNA"/>
</dbReference>
<protein>
    <submittedName>
        <fullName evidence="2">Uncharacterized protein</fullName>
    </submittedName>
</protein>
<sequence>MECVRVYWANGISSLFSIVFSEILIKSNDYQHDFEHSPWEVMLRNVLTYPNFLLQLKCCLSGICFYLIFNQTWETHIYIEETFSEPNTRLQKVVCLWKTSS</sequence>
<keyword evidence="3" id="KW-1185">Reference proteome</keyword>
<gene>
    <name evidence="2" type="ORF">RIF29_41491</name>
</gene>
<keyword evidence="1" id="KW-0472">Membrane</keyword>
<evidence type="ECO:0000256" key="1">
    <source>
        <dbReference type="SAM" id="Phobius"/>
    </source>
</evidence>